<dbReference type="GO" id="GO:0032259">
    <property type="term" value="P:methylation"/>
    <property type="evidence" value="ECO:0007669"/>
    <property type="project" value="UniProtKB-KW"/>
</dbReference>
<evidence type="ECO:0000256" key="2">
    <source>
        <dbReference type="ARBA" id="ARBA00005189"/>
    </source>
</evidence>
<dbReference type="EC" id="2.1.1.103" evidence="5"/>
<feature type="domain" description="Methyltransferase" evidence="9">
    <location>
        <begin position="56"/>
        <end position="137"/>
    </location>
</feature>
<proteinExistence type="predicted"/>
<accession>A0A8J5MVJ7</accession>
<dbReference type="Gene3D" id="3.40.50.150">
    <property type="entry name" value="Vaccinia Virus protein VP39"/>
    <property type="match status" value="2"/>
</dbReference>
<keyword evidence="3" id="KW-0489">Methyltransferase</keyword>
<comment type="catalytic activity">
    <reaction evidence="6">
        <text>N,N-dimethylethanolamine phosphate + S-adenosyl-L-methionine = phosphocholine + S-adenosyl-L-homocysteine + H(+)</text>
        <dbReference type="Rhea" id="RHEA:25325"/>
        <dbReference type="ChEBI" id="CHEBI:15378"/>
        <dbReference type="ChEBI" id="CHEBI:57856"/>
        <dbReference type="ChEBI" id="CHEBI:58641"/>
        <dbReference type="ChEBI" id="CHEBI:59789"/>
        <dbReference type="ChEBI" id="CHEBI:295975"/>
        <dbReference type="EC" id="2.1.1.103"/>
    </reaction>
    <physiologicalReaction direction="left-to-right" evidence="6">
        <dbReference type="Rhea" id="RHEA:25326"/>
    </physiologicalReaction>
</comment>
<evidence type="ECO:0000313" key="11">
    <source>
        <dbReference type="Proteomes" id="UP000747542"/>
    </source>
</evidence>
<gene>
    <name evidence="10" type="primary">NMT3-L1</name>
    <name evidence="10" type="ORF">Hamer_G011954</name>
</gene>
<evidence type="ECO:0000256" key="5">
    <source>
        <dbReference type="ARBA" id="ARBA00035674"/>
    </source>
</evidence>
<evidence type="ECO:0000256" key="7">
    <source>
        <dbReference type="ARBA" id="ARBA00047622"/>
    </source>
</evidence>
<comment type="caution">
    <text evidence="10">The sequence shown here is derived from an EMBL/GenBank/DDBJ whole genome shotgun (WGS) entry which is preliminary data.</text>
</comment>
<reference evidence="10" key="1">
    <citation type="journal article" date="2021" name="Sci. Adv.">
        <title>The American lobster genome reveals insights on longevity, neural, and immune adaptations.</title>
        <authorList>
            <person name="Polinski J.M."/>
            <person name="Zimin A.V."/>
            <person name="Clark K.F."/>
            <person name="Kohn A.B."/>
            <person name="Sadowski N."/>
            <person name="Timp W."/>
            <person name="Ptitsyn A."/>
            <person name="Khanna P."/>
            <person name="Romanova D.Y."/>
            <person name="Williams P."/>
            <person name="Greenwood S.J."/>
            <person name="Moroz L.L."/>
            <person name="Walt D.R."/>
            <person name="Bodnar A.G."/>
        </authorList>
    </citation>
    <scope>NUCLEOTIDE SEQUENCE</scope>
    <source>
        <strain evidence="10">GMGI-L3</strain>
    </source>
</reference>
<comment type="pathway">
    <text evidence="1">Phospholipid metabolism; phosphatidylcholine biosynthesis.</text>
</comment>
<keyword evidence="4" id="KW-0808">Transferase</keyword>
<dbReference type="GO" id="GO:0000234">
    <property type="term" value="F:phosphoethanolamine N-methyltransferase activity"/>
    <property type="evidence" value="ECO:0007669"/>
    <property type="project" value="UniProtKB-EC"/>
</dbReference>
<dbReference type="AlphaFoldDB" id="A0A8J5MVJ7"/>
<sequence length="458" mass="50892">MSDRVDEVLLQRRKVFWDQQEPSLQAMIQTVSSDGLADDDADEIMAYLPDLTGKRVVDLAAGIGRFTTRMAKVARHVTAVDVAQAFIMENRLASPSTVHDFFTLKSDITFPSLDFPAGSLDLVFSNWLLKYLSTEELNGNPTMYRSSRYYCDKLTAIPAQDDESAFTLVRYQNAPNQVCFLAKVCGGDGIPQEPQKQQCRLSPLNAAALQKVFKGPCVTVGGDVSTRGEVTTVSHHQDFCARLGLGPGQRVLDVGCGMGGSATFMARHYGVHVHGVDLSSDMIHEAIERQVQVDEEVRKKLHFEMSPDLAVDCDINTYDVIHSRETCHNVSEKQHLFDKLLRCVKPGGTVFITDYCLGSSPPSQPFLAHTHDIAPCYLETVDSYSEKMRMAGFKGVVAKDLSQELIKALQDELSILVTTCGDTDEDKMNHSQVTALWNSKLQWVKDGYLTWSSFMLTK</sequence>
<organism evidence="10 11">
    <name type="scientific">Homarus americanus</name>
    <name type="common">American lobster</name>
    <dbReference type="NCBI Taxonomy" id="6706"/>
    <lineage>
        <taxon>Eukaryota</taxon>
        <taxon>Metazoa</taxon>
        <taxon>Ecdysozoa</taxon>
        <taxon>Arthropoda</taxon>
        <taxon>Crustacea</taxon>
        <taxon>Multicrustacea</taxon>
        <taxon>Malacostraca</taxon>
        <taxon>Eumalacostraca</taxon>
        <taxon>Eucarida</taxon>
        <taxon>Decapoda</taxon>
        <taxon>Pleocyemata</taxon>
        <taxon>Astacidea</taxon>
        <taxon>Nephropoidea</taxon>
        <taxon>Nephropidae</taxon>
        <taxon>Homarus</taxon>
    </lineage>
</organism>
<evidence type="ECO:0000256" key="8">
    <source>
        <dbReference type="ARBA" id="ARBA00047841"/>
    </source>
</evidence>
<dbReference type="InterPro" id="IPR041698">
    <property type="entry name" value="Methyltransf_25"/>
</dbReference>
<evidence type="ECO:0000256" key="3">
    <source>
        <dbReference type="ARBA" id="ARBA00022603"/>
    </source>
</evidence>
<evidence type="ECO:0000256" key="6">
    <source>
        <dbReference type="ARBA" id="ARBA00047619"/>
    </source>
</evidence>
<dbReference type="EMBL" id="JAHLQT010023139">
    <property type="protein sequence ID" value="KAG7166025.1"/>
    <property type="molecule type" value="Genomic_DNA"/>
</dbReference>
<evidence type="ECO:0000256" key="1">
    <source>
        <dbReference type="ARBA" id="ARBA00004969"/>
    </source>
</evidence>
<dbReference type="Pfam" id="PF13649">
    <property type="entry name" value="Methyltransf_25"/>
    <property type="match status" value="1"/>
</dbReference>
<dbReference type="Pfam" id="PF13489">
    <property type="entry name" value="Methyltransf_23"/>
    <property type="match status" value="1"/>
</dbReference>
<dbReference type="CDD" id="cd02440">
    <property type="entry name" value="AdoMet_MTases"/>
    <property type="match status" value="2"/>
</dbReference>
<dbReference type="SUPFAM" id="SSF53335">
    <property type="entry name" value="S-adenosyl-L-methionine-dependent methyltransferases"/>
    <property type="match status" value="2"/>
</dbReference>
<dbReference type="Proteomes" id="UP000747542">
    <property type="component" value="Unassembled WGS sequence"/>
</dbReference>
<dbReference type="PANTHER" id="PTHR44307">
    <property type="entry name" value="PHOSPHOETHANOLAMINE METHYLTRANSFERASE"/>
    <property type="match status" value="1"/>
</dbReference>
<evidence type="ECO:0000313" key="10">
    <source>
        <dbReference type="EMBL" id="KAG7166025.1"/>
    </source>
</evidence>
<comment type="catalytic activity">
    <reaction evidence="7">
        <text>phosphoethanolamine + S-adenosyl-L-methionine = N-methylethanolamine phosphate + S-adenosyl-L-homocysteine + H(+)</text>
        <dbReference type="Rhea" id="RHEA:20365"/>
        <dbReference type="ChEBI" id="CHEBI:15378"/>
        <dbReference type="ChEBI" id="CHEBI:57781"/>
        <dbReference type="ChEBI" id="CHEBI:57856"/>
        <dbReference type="ChEBI" id="CHEBI:58190"/>
        <dbReference type="ChEBI" id="CHEBI:59789"/>
        <dbReference type="EC" id="2.1.1.103"/>
    </reaction>
    <physiologicalReaction direction="left-to-right" evidence="7">
        <dbReference type="Rhea" id="RHEA:20366"/>
    </physiologicalReaction>
</comment>
<protein>
    <recommendedName>
        <fullName evidence="5">phosphoethanolamine N-methyltransferase</fullName>
        <ecNumber evidence="5">2.1.1.103</ecNumber>
    </recommendedName>
</protein>
<dbReference type="PANTHER" id="PTHR44307:SF2">
    <property type="entry name" value="PHOSPHOETHANOLAMINE METHYLTRANSFERASE ISOFORM X1"/>
    <property type="match status" value="1"/>
</dbReference>
<evidence type="ECO:0000256" key="4">
    <source>
        <dbReference type="ARBA" id="ARBA00022679"/>
    </source>
</evidence>
<comment type="pathway">
    <text evidence="2">Lipid metabolism.</text>
</comment>
<keyword evidence="11" id="KW-1185">Reference proteome</keyword>
<comment type="catalytic activity">
    <reaction evidence="8">
        <text>N-methylethanolamine phosphate + S-adenosyl-L-methionine = N,N-dimethylethanolamine phosphate + S-adenosyl-L-homocysteine + H(+)</text>
        <dbReference type="Rhea" id="RHEA:25321"/>
        <dbReference type="ChEBI" id="CHEBI:15378"/>
        <dbReference type="ChEBI" id="CHEBI:57781"/>
        <dbReference type="ChEBI" id="CHEBI:57856"/>
        <dbReference type="ChEBI" id="CHEBI:58641"/>
        <dbReference type="ChEBI" id="CHEBI:59789"/>
        <dbReference type="EC" id="2.1.1.103"/>
    </reaction>
    <physiologicalReaction direction="left-to-right" evidence="8">
        <dbReference type="Rhea" id="RHEA:25322"/>
    </physiologicalReaction>
</comment>
<name>A0A8J5MVJ7_HOMAM</name>
<dbReference type="InterPro" id="IPR029063">
    <property type="entry name" value="SAM-dependent_MTases_sf"/>
</dbReference>
<evidence type="ECO:0000259" key="9">
    <source>
        <dbReference type="Pfam" id="PF13649"/>
    </source>
</evidence>